<evidence type="ECO:0000256" key="3">
    <source>
        <dbReference type="ARBA" id="ARBA00023016"/>
    </source>
</evidence>
<dbReference type="Pfam" id="PF23467">
    <property type="entry name" value="WWE_5"/>
    <property type="match status" value="1"/>
</dbReference>
<evidence type="ECO:0000256" key="2">
    <source>
        <dbReference type="ARBA" id="ARBA00022473"/>
    </source>
</evidence>
<dbReference type="PANTHER" id="PTHR32263:SF17">
    <property type="entry name" value="OS04G0672200 PROTEIN"/>
    <property type="match status" value="1"/>
</dbReference>
<feature type="compositionally biased region" description="Polar residues" evidence="5">
    <location>
        <begin position="906"/>
        <end position="922"/>
    </location>
</feature>
<dbReference type="AlphaFoldDB" id="A0A1D6QF51"/>
<dbReference type="InterPro" id="IPR012317">
    <property type="entry name" value="Poly(ADP-ribose)pol_cat_dom"/>
</dbReference>
<dbReference type="PANTHER" id="PTHR32263">
    <property type="entry name" value="INACTIVE POLY [ADP-RIBOSE] POLYMERASE SRO4-RELATED"/>
    <property type="match status" value="1"/>
</dbReference>
<evidence type="ECO:0000313" key="6">
    <source>
        <dbReference type="EMBL" id="AQK56696.1"/>
    </source>
</evidence>
<dbReference type="SMR" id="A0A1D6QF51"/>
<feature type="region of interest" description="Disordered" evidence="5">
    <location>
        <begin position="746"/>
        <end position="785"/>
    </location>
</feature>
<dbReference type="PROSITE" id="PS51879">
    <property type="entry name" value="RST"/>
    <property type="match status" value="1"/>
</dbReference>
<dbReference type="SUPFAM" id="SSF56399">
    <property type="entry name" value="ADP-ribosylation"/>
    <property type="match status" value="1"/>
</dbReference>
<sequence>MASPQESNSLCLKRKLVDDCLSKDCKSRRVKSENEPSSDSFAKRCNCCCTRPNLANDCVNFLKSGAPNRVMYYKKGSWHNFPEQIMNSLIDEFKGNKSSVVSVMDDEPILVDFLSMTLVNLKTRKQRSVAWFDDTGKRFFPSLFFDEESDEMPKQDSGNVNNTAQGIMLDKVTSSPPEVVKQVVLESSPPVPQKPSTVDVLRKKITSVERGSEGFLFVQDLFLSGMNPFATPNNILHVHRYSPNDITAQCRFEAFERQMKSTKEARGDANVKYGWLGSRKSDIVRILINGLGTTANPVEKAGLSAGVYLSPENRAFTSVGLCDVDEKGVQYMLLCRMILGNVEAVEPGSQESFPSSEIYDSGVDDCSNPKCYVMWPSHLSTHIRLEYLVSFKLAPKVRNYLLDLKGLWFNPSLKELGTDICTLQPVMCETGEGPTSPWISFRVLFAVIQDNISSVARELIFHHYEELKESIITREEMVKKMIIVVGEKVLLEALKKLHYCVSLQLHAFSCFMSNPRRIPFKACVGSSPCKLYRKDFTTCFGSQFHCNNLCCIIFSLLFSGMICTLHFFSYWHLASLCYWLLLQPSLWYRPSVEAVSSDSVMAAPGKLSLDKAGGVFSLTLSVNHVDSHAPNGVSEQSTVLSTKGCETLAADMVPNGQDCPAPSGVPETSSSAVAMRGASTSVEPKRRDPPVQIVPPGSSATPCAKNQDSFVGRVTPIARDGLLRTICGSSSSPGGYASLAQANTSQTNGVSAPGVTPRGYESAVPSLSLGNSESTGVKQVNSAPRMTPEGQKFLSLGIAPRSPALRDLVKCQASSTLVAMPPAGLGKSRSMKIEGHDSLAPSVKEPKGNGGLAPSKTPKLHEPVIADMSIKSCDSLALGIAPNGHTHDGPASGSGEAKKEQAALVTGSQSKSSVPSLDASSHVTGAASALVALSTLREKGGR</sequence>
<keyword evidence="3" id="KW-0346">Stress response</keyword>
<accession>A0A1D6QF51</accession>
<feature type="region of interest" description="Disordered" evidence="5">
    <location>
        <begin position="839"/>
        <end position="859"/>
    </location>
</feature>
<comment type="subcellular location">
    <subcellularLocation>
        <location evidence="1">Nucleus</location>
    </subcellularLocation>
</comment>
<evidence type="ECO:0000256" key="5">
    <source>
        <dbReference type="SAM" id="MobiDB-lite"/>
    </source>
</evidence>
<feature type="region of interest" description="Disordered" evidence="5">
    <location>
        <begin position="678"/>
        <end position="706"/>
    </location>
</feature>
<keyword evidence="4" id="KW-0539">Nucleus</keyword>
<protein>
    <submittedName>
        <fullName evidence="6">Putative inactive poly [ADP-ribose] polymerase SRO1</fullName>
    </submittedName>
</protein>
<proteinExistence type="predicted"/>
<evidence type="ECO:0000256" key="1">
    <source>
        <dbReference type="ARBA" id="ARBA00004123"/>
    </source>
</evidence>
<dbReference type="ExpressionAtlas" id="A0A1D6QF51">
    <property type="expression patterns" value="baseline and differential"/>
</dbReference>
<dbReference type="PROSITE" id="PS51059">
    <property type="entry name" value="PARP_CATALYTIC"/>
    <property type="match status" value="1"/>
</dbReference>
<dbReference type="GO" id="GO:0005634">
    <property type="term" value="C:nucleus"/>
    <property type="evidence" value="ECO:0007669"/>
    <property type="project" value="UniProtKB-SubCell"/>
</dbReference>
<organism evidence="6">
    <name type="scientific">Zea mays</name>
    <name type="common">Maize</name>
    <dbReference type="NCBI Taxonomy" id="4577"/>
    <lineage>
        <taxon>Eukaryota</taxon>
        <taxon>Viridiplantae</taxon>
        <taxon>Streptophyta</taxon>
        <taxon>Embryophyta</taxon>
        <taxon>Tracheophyta</taxon>
        <taxon>Spermatophyta</taxon>
        <taxon>Magnoliopsida</taxon>
        <taxon>Liliopsida</taxon>
        <taxon>Poales</taxon>
        <taxon>Poaceae</taxon>
        <taxon>PACMAD clade</taxon>
        <taxon>Panicoideae</taxon>
        <taxon>Andropogonodae</taxon>
        <taxon>Andropogoneae</taxon>
        <taxon>Tripsacinae</taxon>
        <taxon>Zea</taxon>
    </lineage>
</organism>
<name>A0A1D6QF51_MAIZE</name>
<dbReference type="IntAct" id="A0A1D6QF51">
    <property type="interactions" value="3"/>
</dbReference>
<dbReference type="EMBL" id="CM000780">
    <property type="protein sequence ID" value="AQK56696.1"/>
    <property type="molecule type" value="Genomic_DNA"/>
</dbReference>
<dbReference type="InterPro" id="IPR022003">
    <property type="entry name" value="RST"/>
</dbReference>
<dbReference type="InterPro" id="IPR044964">
    <property type="entry name" value="RCD1/SRO1-5"/>
</dbReference>
<keyword evidence="2" id="KW-0217">Developmental protein</keyword>
<dbReference type="InParanoid" id="A0A1D6QF51"/>
<feature type="region of interest" description="Disordered" evidence="5">
    <location>
        <begin position="881"/>
        <end position="922"/>
    </location>
</feature>
<dbReference type="GO" id="GO:0003950">
    <property type="term" value="F:NAD+ poly-ADP-ribosyltransferase activity"/>
    <property type="evidence" value="ECO:0007669"/>
    <property type="project" value="InterPro"/>
</dbReference>
<reference evidence="6" key="1">
    <citation type="submission" date="2015-12" db="EMBL/GenBank/DDBJ databases">
        <title>Update maize B73 reference genome by single molecule sequencing technologies.</title>
        <authorList>
            <consortium name="Maize Genome Sequencing Project"/>
            <person name="Ware D."/>
        </authorList>
    </citation>
    <scope>NUCLEOTIDE SEQUENCE</scope>
    <source>
        <tissue evidence="6">Seedling</tissue>
    </source>
</reference>
<dbReference type="FunCoup" id="A0A1D6QF51">
    <property type="interactions" value="670"/>
</dbReference>
<dbReference type="Pfam" id="PF12174">
    <property type="entry name" value="RST"/>
    <property type="match status" value="1"/>
</dbReference>
<dbReference type="STRING" id="4577.A0A1D6QF51"/>
<dbReference type="InterPro" id="IPR057823">
    <property type="entry name" value="WWE_RCD1"/>
</dbReference>
<feature type="compositionally biased region" description="Polar residues" evidence="5">
    <location>
        <begin position="768"/>
        <end position="784"/>
    </location>
</feature>
<dbReference type="Gene3D" id="3.90.228.10">
    <property type="match status" value="1"/>
</dbReference>
<evidence type="ECO:0000256" key="4">
    <source>
        <dbReference type="ARBA" id="ARBA00023242"/>
    </source>
</evidence>
<gene>
    <name evidence="6" type="ORF">ZEAMMB73_Zm00001d052295</name>
</gene>